<feature type="transmembrane region" description="Helical" evidence="7">
    <location>
        <begin position="398"/>
        <end position="415"/>
    </location>
</feature>
<feature type="transmembrane region" description="Helical" evidence="7">
    <location>
        <begin position="358"/>
        <end position="378"/>
    </location>
</feature>
<keyword evidence="6 7" id="KW-0472">Membrane</keyword>
<feature type="transmembrane region" description="Helical" evidence="7">
    <location>
        <begin position="82"/>
        <end position="105"/>
    </location>
</feature>
<evidence type="ECO:0000256" key="4">
    <source>
        <dbReference type="ARBA" id="ARBA00022692"/>
    </source>
</evidence>
<feature type="transmembrane region" description="Helical" evidence="7">
    <location>
        <begin position="126"/>
        <end position="152"/>
    </location>
</feature>
<dbReference type="GO" id="GO:0005886">
    <property type="term" value="C:plasma membrane"/>
    <property type="evidence" value="ECO:0007669"/>
    <property type="project" value="UniProtKB-SubCell"/>
</dbReference>
<name>A0A1J5REG8_9ZZZZ</name>
<evidence type="ECO:0000256" key="5">
    <source>
        <dbReference type="ARBA" id="ARBA00022989"/>
    </source>
</evidence>
<evidence type="ECO:0000256" key="2">
    <source>
        <dbReference type="ARBA" id="ARBA00022448"/>
    </source>
</evidence>
<dbReference type="InterPro" id="IPR003804">
    <property type="entry name" value="Lactate_perm"/>
</dbReference>
<keyword evidence="3" id="KW-1003">Cell membrane</keyword>
<keyword evidence="5 7" id="KW-1133">Transmembrane helix</keyword>
<dbReference type="GO" id="GO:0015295">
    <property type="term" value="F:solute:proton symporter activity"/>
    <property type="evidence" value="ECO:0007669"/>
    <property type="project" value="TreeGrafter"/>
</dbReference>
<evidence type="ECO:0000256" key="6">
    <source>
        <dbReference type="ARBA" id="ARBA00023136"/>
    </source>
</evidence>
<feature type="transmembrane region" description="Helical" evidence="7">
    <location>
        <begin position="20"/>
        <end position="42"/>
    </location>
</feature>
<organism evidence="8">
    <name type="scientific">mine drainage metagenome</name>
    <dbReference type="NCBI Taxonomy" id="410659"/>
    <lineage>
        <taxon>unclassified sequences</taxon>
        <taxon>metagenomes</taxon>
        <taxon>ecological metagenomes</taxon>
    </lineage>
</organism>
<evidence type="ECO:0000256" key="1">
    <source>
        <dbReference type="ARBA" id="ARBA00004651"/>
    </source>
</evidence>
<feature type="transmembrane region" description="Helical" evidence="7">
    <location>
        <begin position="422"/>
        <end position="447"/>
    </location>
</feature>
<evidence type="ECO:0000256" key="3">
    <source>
        <dbReference type="ARBA" id="ARBA00022475"/>
    </source>
</evidence>
<keyword evidence="2" id="KW-0813">Transport</keyword>
<dbReference type="NCBIfam" id="TIGR00795">
    <property type="entry name" value="lctP"/>
    <property type="match status" value="1"/>
</dbReference>
<comment type="caution">
    <text evidence="8">The sequence shown here is derived from an EMBL/GenBank/DDBJ whole genome shotgun (WGS) entry which is preliminary data.</text>
</comment>
<dbReference type="PANTHER" id="PTHR30003">
    <property type="entry name" value="L-LACTATE PERMEASE"/>
    <property type="match status" value="1"/>
</dbReference>
<keyword evidence="4 7" id="KW-0812">Transmembrane</keyword>
<feature type="transmembrane region" description="Helical" evidence="7">
    <location>
        <begin position="54"/>
        <end position="76"/>
    </location>
</feature>
<accession>A0A1J5REG8</accession>
<dbReference type="PANTHER" id="PTHR30003:SF0">
    <property type="entry name" value="GLYCOLATE PERMEASE GLCA-RELATED"/>
    <property type="match status" value="1"/>
</dbReference>
<gene>
    <name evidence="8" type="primary">lutP_1</name>
    <name evidence="8" type="ORF">GALL_276840</name>
</gene>
<dbReference type="Pfam" id="PF02652">
    <property type="entry name" value="Lactate_perm"/>
    <property type="match status" value="1"/>
</dbReference>
<feature type="transmembrane region" description="Helical" evidence="7">
    <location>
        <begin position="263"/>
        <end position="280"/>
    </location>
</feature>
<evidence type="ECO:0000256" key="7">
    <source>
        <dbReference type="SAM" id="Phobius"/>
    </source>
</evidence>
<reference evidence="8" key="1">
    <citation type="submission" date="2016-10" db="EMBL/GenBank/DDBJ databases">
        <title>Sequence of Gallionella enrichment culture.</title>
        <authorList>
            <person name="Poehlein A."/>
            <person name="Muehling M."/>
            <person name="Daniel R."/>
        </authorList>
    </citation>
    <scope>NUCLEOTIDE SEQUENCE</scope>
</reference>
<feature type="transmembrane region" description="Helical" evidence="7">
    <location>
        <begin position="172"/>
        <end position="198"/>
    </location>
</feature>
<feature type="transmembrane region" description="Helical" evidence="7">
    <location>
        <begin position="308"/>
        <end position="327"/>
    </location>
</feature>
<protein>
    <submittedName>
        <fullName evidence="8">L-lactate permease</fullName>
    </submittedName>
</protein>
<dbReference type="AlphaFoldDB" id="A0A1J5REG8"/>
<dbReference type="EMBL" id="MLJW01000293">
    <property type="protein sequence ID" value="OIQ90399.1"/>
    <property type="molecule type" value="Genomic_DNA"/>
</dbReference>
<dbReference type="GO" id="GO:0015129">
    <property type="term" value="F:lactate transmembrane transporter activity"/>
    <property type="evidence" value="ECO:0007669"/>
    <property type="project" value="InterPro"/>
</dbReference>
<comment type="subcellular location">
    <subcellularLocation>
        <location evidence="1">Cell membrane</location>
        <topology evidence="1">Multi-pass membrane protein</topology>
    </subcellularLocation>
</comment>
<evidence type="ECO:0000313" key="8">
    <source>
        <dbReference type="EMBL" id="OIQ90399.1"/>
    </source>
</evidence>
<proteinExistence type="predicted"/>
<sequence>MNPSTALPAGIVFTQPLTPIAGSLLLSFLVAAIPIAVALIMLGVLRRPAWQASLAGLVTGLVIAVGAWGMPVGLALNSVAAGMALALMPVMWIVFNALLLYNVAVKSGRFEQFRQWMLDHLPDDRRLVLLVVAFSFGCLLEGISGFGTPVAITSALLIGLGFPALEALTYTLIFNTAPVAFGALGVPITVLGAVTSMHPDTLGAMVGRQLPFFAFLLPFYVVGLYGGLKSIAKLWPALVVSGGSFALTQFATSNFISYQLTDVLASLVSLIVTVGFLKIWKPEPDPAYTVVRSKAQANGAQRVGYGGWMPWVVVSVVVIVWVNLKLFTIGEAKVLWPGLDKAVYISLYKKPYVALWDFQPMGTGTAILLAAIITAAWTRTSVADFFGCVWKTWVQTRIAIITVMMIVGLAFLLNYSGMSYTLGLGVASAGALFPLVSAFLGWIAVFLSGSDTSGNALFGNLQVVAAKQLGLDPVLMAATNSSGGVMGKMISPQNIATGVSTTELKGKEGLVFARTFWHSVFLTALLGILVVLQQHVLPWMIPALPTLHH</sequence>
<feature type="transmembrane region" description="Helical" evidence="7">
    <location>
        <begin position="210"/>
        <end position="228"/>
    </location>
</feature>
<feature type="transmembrane region" description="Helical" evidence="7">
    <location>
        <begin position="515"/>
        <end position="532"/>
    </location>
</feature>